<keyword evidence="1" id="KW-0175">Coiled coil</keyword>
<name>A0ABQ9JE05_9CUCU</name>
<dbReference type="Proteomes" id="UP001162164">
    <property type="component" value="Unassembled WGS sequence"/>
</dbReference>
<feature type="coiled-coil region" evidence="1">
    <location>
        <begin position="22"/>
        <end position="50"/>
    </location>
</feature>
<sequence>MEQRAIQRAQNRQIILERKRLIEEARQKLLEEAIENKRVIEEEERKKNLELITEMRKKELEKEKIRHALRERYLKNLEKAINFYNKVLIKTCFNELYKNLMKSKDNDQLAREHYKKRIYKEVLTIGAN</sequence>
<gene>
    <name evidence="2" type="ORF">NQ317_002248</name>
</gene>
<comment type="caution">
    <text evidence="2">The sequence shown here is derived from an EMBL/GenBank/DDBJ whole genome shotgun (WGS) entry which is preliminary data.</text>
</comment>
<evidence type="ECO:0000313" key="3">
    <source>
        <dbReference type="Proteomes" id="UP001162164"/>
    </source>
</evidence>
<organism evidence="2 3">
    <name type="scientific">Molorchus minor</name>
    <dbReference type="NCBI Taxonomy" id="1323400"/>
    <lineage>
        <taxon>Eukaryota</taxon>
        <taxon>Metazoa</taxon>
        <taxon>Ecdysozoa</taxon>
        <taxon>Arthropoda</taxon>
        <taxon>Hexapoda</taxon>
        <taxon>Insecta</taxon>
        <taxon>Pterygota</taxon>
        <taxon>Neoptera</taxon>
        <taxon>Endopterygota</taxon>
        <taxon>Coleoptera</taxon>
        <taxon>Polyphaga</taxon>
        <taxon>Cucujiformia</taxon>
        <taxon>Chrysomeloidea</taxon>
        <taxon>Cerambycidae</taxon>
        <taxon>Lamiinae</taxon>
        <taxon>Monochamini</taxon>
        <taxon>Molorchus</taxon>
    </lineage>
</organism>
<evidence type="ECO:0000313" key="2">
    <source>
        <dbReference type="EMBL" id="KAJ8976198.1"/>
    </source>
</evidence>
<dbReference type="EMBL" id="JAPWTJ010000714">
    <property type="protein sequence ID" value="KAJ8976198.1"/>
    <property type="molecule type" value="Genomic_DNA"/>
</dbReference>
<proteinExistence type="predicted"/>
<protein>
    <submittedName>
        <fullName evidence="2">Uncharacterized protein</fullName>
    </submittedName>
</protein>
<reference evidence="2" key="1">
    <citation type="journal article" date="2023" name="Insect Mol. Biol.">
        <title>Genome sequencing provides insights into the evolution of gene families encoding plant cell wall-degrading enzymes in longhorned beetles.</title>
        <authorList>
            <person name="Shin N.R."/>
            <person name="Okamura Y."/>
            <person name="Kirsch R."/>
            <person name="Pauchet Y."/>
        </authorList>
    </citation>
    <scope>NUCLEOTIDE SEQUENCE</scope>
    <source>
        <strain evidence="2">MMC_N1</strain>
    </source>
</reference>
<evidence type="ECO:0000256" key="1">
    <source>
        <dbReference type="SAM" id="Coils"/>
    </source>
</evidence>
<keyword evidence="3" id="KW-1185">Reference proteome</keyword>
<accession>A0ABQ9JE05</accession>